<dbReference type="RefSeq" id="WP_119778092.1">
    <property type="nucleotide sequence ID" value="NZ_QYUK01000011.1"/>
</dbReference>
<feature type="transmembrane region" description="Helical" evidence="1">
    <location>
        <begin position="54"/>
        <end position="72"/>
    </location>
</feature>
<dbReference type="OrthoDB" id="9804637at2"/>
<dbReference type="Pfam" id="PF07330">
    <property type="entry name" value="DUF1467"/>
    <property type="match status" value="1"/>
</dbReference>
<name>A0A418WBN5_9PROT</name>
<evidence type="ECO:0000313" key="3">
    <source>
        <dbReference type="Proteomes" id="UP000284605"/>
    </source>
</evidence>
<gene>
    <name evidence="2" type="ORF">D3874_10840</name>
</gene>
<dbReference type="EMBL" id="QYUK01000011">
    <property type="protein sequence ID" value="RJF87453.1"/>
    <property type="molecule type" value="Genomic_DNA"/>
</dbReference>
<keyword evidence="3" id="KW-1185">Reference proteome</keyword>
<feature type="transmembrane region" description="Helical" evidence="1">
    <location>
        <begin position="6"/>
        <end position="26"/>
    </location>
</feature>
<dbReference type="AlphaFoldDB" id="A0A418WBN5"/>
<accession>A0A418WBN5</accession>
<keyword evidence="1" id="KW-0812">Transmembrane</keyword>
<protein>
    <submittedName>
        <fullName evidence="2">DUF1467 family protein</fullName>
    </submittedName>
</protein>
<organism evidence="2 3">
    <name type="scientific">Oleomonas cavernae</name>
    <dbReference type="NCBI Taxonomy" id="2320859"/>
    <lineage>
        <taxon>Bacteria</taxon>
        <taxon>Pseudomonadati</taxon>
        <taxon>Pseudomonadota</taxon>
        <taxon>Alphaproteobacteria</taxon>
        <taxon>Acetobacterales</taxon>
        <taxon>Acetobacteraceae</taxon>
        <taxon>Oleomonas</taxon>
    </lineage>
</organism>
<evidence type="ECO:0000256" key="1">
    <source>
        <dbReference type="SAM" id="Phobius"/>
    </source>
</evidence>
<dbReference type="Proteomes" id="UP000284605">
    <property type="component" value="Unassembled WGS sequence"/>
</dbReference>
<sequence length="86" mass="9844">MTPLGAIVFFAIVWWLVFFMVLPWGVRSHEEAGVEREPGSPHGIPYRPNLKRKALITTGITLVLLAIFWVVVDYDLIGYRAFMQQP</sequence>
<reference evidence="2 3" key="1">
    <citation type="submission" date="2018-09" db="EMBL/GenBank/DDBJ databases">
        <authorList>
            <person name="Zhu H."/>
        </authorList>
    </citation>
    <scope>NUCLEOTIDE SEQUENCE [LARGE SCALE GENOMIC DNA]</scope>
    <source>
        <strain evidence="2 3">K1W22B-8</strain>
    </source>
</reference>
<dbReference type="InterPro" id="IPR009935">
    <property type="entry name" value="DUF1467"/>
</dbReference>
<evidence type="ECO:0000313" key="2">
    <source>
        <dbReference type="EMBL" id="RJF87453.1"/>
    </source>
</evidence>
<comment type="caution">
    <text evidence="2">The sequence shown here is derived from an EMBL/GenBank/DDBJ whole genome shotgun (WGS) entry which is preliminary data.</text>
</comment>
<keyword evidence="1" id="KW-1133">Transmembrane helix</keyword>
<proteinExistence type="predicted"/>
<keyword evidence="1" id="KW-0472">Membrane</keyword>